<reference evidence="1" key="1">
    <citation type="submission" date="2023-04" db="EMBL/GenBank/DDBJ databases">
        <title>A chromosome-level genome assembly of the parasitoid wasp Eretmocerus hayati.</title>
        <authorList>
            <person name="Zhong Y."/>
            <person name="Liu S."/>
            <person name="Liu Y."/>
        </authorList>
    </citation>
    <scope>NUCLEOTIDE SEQUENCE</scope>
    <source>
        <strain evidence="1">ZJU_SS_LIU_2023</strain>
    </source>
</reference>
<accession>A0ACC2NMR8</accession>
<dbReference type="EMBL" id="CM056743">
    <property type="protein sequence ID" value="KAJ8672392.1"/>
    <property type="molecule type" value="Genomic_DNA"/>
</dbReference>
<protein>
    <submittedName>
        <fullName evidence="1">Uncharacterized protein</fullName>
    </submittedName>
</protein>
<name>A0ACC2NMR8_9HYME</name>
<keyword evidence="2" id="KW-1185">Reference proteome</keyword>
<evidence type="ECO:0000313" key="1">
    <source>
        <dbReference type="EMBL" id="KAJ8672392.1"/>
    </source>
</evidence>
<comment type="caution">
    <text evidence="1">The sequence shown here is derived from an EMBL/GenBank/DDBJ whole genome shotgun (WGS) entry which is preliminary data.</text>
</comment>
<evidence type="ECO:0000313" key="2">
    <source>
        <dbReference type="Proteomes" id="UP001239111"/>
    </source>
</evidence>
<organism evidence="1 2">
    <name type="scientific">Eretmocerus hayati</name>
    <dbReference type="NCBI Taxonomy" id="131215"/>
    <lineage>
        <taxon>Eukaryota</taxon>
        <taxon>Metazoa</taxon>
        <taxon>Ecdysozoa</taxon>
        <taxon>Arthropoda</taxon>
        <taxon>Hexapoda</taxon>
        <taxon>Insecta</taxon>
        <taxon>Pterygota</taxon>
        <taxon>Neoptera</taxon>
        <taxon>Endopterygota</taxon>
        <taxon>Hymenoptera</taxon>
        <taxon>Apocrita</taxon>
        <taxon>Proctotrupomorpha</taxon>
        <taxon>Chalcidoidea</taxon>
        <taxon>Aphelinidae</taxon>
        <taxon>Aphelininae</taxon>
        <taxon>Eretmocerus</taxon>
    </lineage>
</organism>
<gene>
    <name evidence="1" type="ORF">QAD02_003651</name>
</gene>
<dbReference type="Proteomes" id="UP001239111">
    <property type="component" value="Chromosome 3"/>
</dbReference>
<sequence length="145" mass="16969">MYSPDLDRWLRECAVEHERAREGWRAEGNQIPRAVMDFAIRIALIRAYLENRDDEMPPDFIVPTDEELLEIIGQEESVRVLRGLVDDQLQRDHDDIEMGEDENCDESSPEEKEEEDQINPDYESDASDCDMQEVPDKSEDVQKQK</sequence>
<proteinExistence type="predicted"/>